<evidence type="ECO:0000259" key="1">
    <source>
        <dbReference type="Pfam" id="PF04195"/>
    </source>
</evidence>
<reference evidence="2 3" key="1">
    <citation type="submission" date="2018-05" db="EMBL/GenBank/DDBJ databases">
        <authorList>
            <person name="Thind KAUR A."/>
        </authorList>
    </citation>
    <scope>NUCLEOTIDE SEQUENCE [LARGE SCALE GENOMIC DNA]</scope>
</reference>
<dbReference type="PANTHER" id="PTHR33026">
    <property type="entry name" value="OS06G0360600 PROTEIN"/>
    <property type="match status" value="1"/>
</dbReference>
<organism evidence="2 3">
    <name type="scientific">Triticum aestivum</name>
    <name type="common">Wheat</name>
    <dbReference type="NCBI Taxonomy" id="4565"/>
    <lineage>
        <taxon>Eukaryota</taxon>
        <taxon>Viridiplantae</taxon>
        <taxon>Streptophyta</taxon>
        <taxon>Embryophyta</taxon>
        <taxon>Tracheophyta</taxon>
        <taxon>Spermatophyta</taxon>
        <taxon>Magnoliopsida</taxon>
        <taxon>Liliopsida</taxon>
        <taxon>Poales</taxon>
        <taxon>Poaceae</taxon>
        <taxon>BOP clade</taxon>
        <taxon>Pooideae</taxon>
        <taxon>Triticodae</taxon>
        <taxon>Triticeae</taxon>
        <taxon>Triticinae</taxon>
        <taxon>Triticum</taxon>
    </lineage>
</organism>
<evidence type="ECO:0000313" key="2">
    <source>
        <dbReference type="EMBL" id="SPT16677.1"/>
    </source>
</evidence>
<protein>
    <recommendedName>
        <fullName evidence="1">Transposase (putative) gypsy type domain-containing protein</fullName>
    </recommendedName>
</protein>
<dbReference type="InterPro" id="IPR007321">
    <property type="entry name" value="Transposase_28"/>
</dbReference>
<accession>A0A7H4LDI9</accession>
<feature type="domain" description="Transposase (putative) gypsy type" evidence="1">
    <location>
        <begin position="52"/>
        <end position="112"/>
    </location>
</feature>
<dbReference type="AlphaFoldDB" id="A0A7H4LDI9"/>
<name>A0A7H4LDI9_WHEAT</name>
<evidence type="ECO:0000313" key="3">
    <source>
        <dbReference type="Proteomes" id="UP000280104"/>
    </source>
</evidence>
<gene>
    <name evidence="2" type="ORF">CAMPLR22A2D_LOCUS1277</name>
</gene>
<sequence length="139" mass="15619">MQYGGDWDGSNVHEDHVEFLRKMRRLPGADKVRVRLAPEKEITLEPEEGERVVFRSHFLRGIGLPASAFFRSFLEFYQLQPHHLTPNTVVLLSAFVTLCEGYLGVLPTLELWGSSSSLSCARVCRACRLRVAPSSRCGG</sequence>
<dbReference type="EMBL" id="LS480641">
    <property type="protein sequence ID" value="SPT16677.1"/>
    <property type="molecule type" value="Genomic_DNA"/>
</dbReference>
<dbReference type="Proteomes" id="UP000280104">
    <property type="component" value="Chromosome II"/>
</dbReference>
<proteinExistence type="predicted"/>
<dbReference type="PANTHER" id="PTHR33026:SF7">
    <property type="entry name" value="OS03G0100275 PROTEIN"/>
    <property type="match status" value="1"/>
</dbReference>
<dbReference type="Pfam" id="PF04195">
    <property type="entry name" value="Transposase_28"/>
    <property type="match status" value="1"/>
</dbReference>